<evidence type="ECO:0000256" key="1">
    <source>
        <dbReference type="ARBA" id="ARBA00023242"/>
    </source>
</evidence>
<feature type="compositionally biased region" description="Gly residues" evidence="2">
    <location>
        <begin position="606"/>
        <end position="616"/>
    </location>
</feature>
<dbReference type="Proteomes" id="UP000635477">
    <property type="component" value="Unassembled WGS sequence"/>
</dbReference>
<sequence>MSGPRSRAPFCQSEALFSAYRFLKIKDLSGLDEQDVQFLELKGCFHVPLRPIQEEFIYQYFLYIHPCYPLIDEAQFWDMYLNGGRNNGSDRTMPLLVFQAMLFASSAFVSPAVLKNAGYTGVKAARSIFYRRAKLLFDFGVESDAFIKSQAALLLTFEFSAAEPHTGSLWLSIAIQNAVVAQAHIFQAPGSNRVHKKRNKRLWWSLYWRDRVLTLGLRRPMQITPSSFNVQLDTFTFEDLKDEAHHSVVYDPKTKRHLTEILIFQCRLGVLLTEILAITYGPSAFDPTYSLDHFEETLSQIRTAKSRLARWKEDTEAAFYVFLGDGSTHQSLSLFSSQVYIYAHAAQIALCNHEAMVIEQLQKGVTVLDEAALKCIGEELNLATTQTTRLVTHIVRQGLTQHLPISAIAYIAFPLMLSSLDDKLSTTPSGSQPEQAVSRCHAQAMHLSSKRFDGAEDISKMITQILNSTPIQLPIRHPGQEISNRGAGESNLTLASLRSSGPTKSGASLDEIFVTRLYLRLRWSLDYALITGKPPMETDLPSYILRGGTRKLTLGPVNSLSAAMLGTSYEMPTFRNLMRQALDSENRVVEIDDRANRDGGSSTLSGGLGDTVMDGGGNTQARNADSVFRNSWEYDPIWAANLFEEMTDVLWG</sequence>
<evidence type="ECO:0000313" key="5">
    <source>
        <dbReference type="Proteomes" id="UP000635477"/>
    </source>
</evidence>
<proteinExistence type="predicted"/>
<evidence type="ECO:0000313" key="4">
    <source>
        <dbReference type="EMBL" id="KAF4983414.1"/>
    </source>
</evidence>
<reference evidence="4" key="1">
    <citation type="journal article" date="2020" name="BMC Genomics">
        <title>Correction to: Identification and distribution of gene clusters required for synthesis of sphingolipid metabolism inhibitors in diverse species of the filamentous fungus Fusarium.</title>
        <authorList>
            <person name="Kim H.S."/>
            <person name="Lohmar J.M."/>
            <person name="Busman M."/>
            <person name="Brown D.W."/>
            <person name="Naumann T.A."/>
            <person name="Divon H.H."/>
            <person name="Lysoe E."/>
            <person name="Uhlig S."/>
            <person name="Proctor R.H."/>
        </authorList>
    </citation>
    <scope>NUCLEOTIDE SEQUENCE</scope>
    <source>
        <strain evidence="4">NRRL 22465</strain>
    </source>
</reference>
<keyword evidence="5" id="KW-1185">Reference proteome</keyword>
<dbReference type="GO" id="GO:0006351">
    <property type="term" value="P:DNA-templated transcription"/>
    <property type="evidence" value="ECO:0007669"/>
    <property type="project" value="InterPro"/>
</dbReference>
<name>A0A8H4UTR5_9HYPO</name>
<dbReference type="PANTHER" id="PTHR47425">
    <property type="entry name" value="FARB-RELATED"/>
    <property type="match status" value="1"/>
</dbReference>
<accession>A0A8H4UTR5</accession>
<organism evidence="4 5">
    <name type="scientific">Fusarium zealandicum</name>
    <dbReference type="NCBI Taxonomy" id="1053134"/>
    <lineage>
        <taxon>Eukaryota</taxon>
        <taxon>Fungi</taxon>
        <taxon>Dikarya</taxon>
        <taxon>Ascomycota</taxon>
        <taxon>Pezizomycotina</taxon>
        <taxon>Sordariomycetes</taxon>
        <taxon>Hypocreomycetidae</taxon>
        <taxon>Hypocreales</taxon>
        <taxon>Nectriaceae</taxon>
        <taxon>Fusarium</taxon>
        <taxon>Fusarium staphyleae species complex</taxon>
    </lineage>
</organism>
<dbReference type="GO" id="GO:0008270">
    <property type="term" value="F:zinc ion binding"/>
    <property type="evidence" value="ECO:0007669"/>
    <property type="project" value="InterPro"/>
</dbReference>
<comment type="caution">
    <text evidence="4">The sequence shown here is derived from an EMBL/GenBank/DDBJ whole genome shotgun (WGS) entry which is preliminary data.</text>
</comment>
<dbReference type="EMBL" id="JABEYC010000065">
    <property type="protein sequence ID" value="KAF4983414.1"/>
    <property type="molecule type" value="Genomic_DNA"/>
</dbReference>
<reference evidence="4" key="2">
    <citation type="submission" date="2020-05" db="EMBL/GenBank/DDBJ databases">
        <authorList>
            <person name="Kim H.-S."/>
            <person name="Proctor R.H."/>
            <person name="Brown D.W."/>
        </authorList>
    </citation>
    <scope>NUCLEOTIDE SEQUENCE</scope>
    <source>
        <strain evidence="4">NRRL 22465</strain>
    </source>
</reference>
<dbReference type="CDD" id="cd12148">
    <property type="entry name" value="fungal_TF_MHR"/>
    <property type="match status" value="1"/>
</dbReference>
<dbReference type="AlphaFoldDB" id="A0A8H4UTR5"/>
<feature type="region of interest" description="Disordered" evidence="2">
    <location>
        <begin position="593"/>
        <end position="616"/>
    </location>
</feature>
<dbReference type="PANTHER" id="PTHR47425:SF2">
    <property type="entry name" value="FARB-RELATED"/>
    <property type="match status" value="1"/>
</dbReference>
<dbReference type="InterPro" id="IPR052761">
    <property type="entry name" value="Fungal_Detox/Toxin_TFs"/>
</dbReference>
<dbReference type="GO" id="GO:0003677">
    <property type="term" value="F:DNA binding"/>
    <property type="evidence" value="ECO:0007669"/>
    <property type="project" value="InterPro"/>
</dbReference>
<evidence type="ECO:0000259" key="3">
    <source>
        <dbReference type="SMART" id="SM00906"/>
    </source>
</evidence>
<evidence type="ECO:0000256" key="2">
    <source>
        <dbReference type="SAM" id="MobiDB-lite"/>
    </source>
</evidence>
<gene>
    <name evidence="4" type="ORF">FZEAL_1143</name>
</gene>
<dbReference type="SMART" id="SM00906">
    <property type="entry name" value="Fungal_trans"/>
    <property type="match status" value="1"/>
</dbReference>
<dbReference type="InterPro" id="IPR007219">
    <property type="entry name" value="XnlR_reg_dom"/>
</dbReference>
<keyword evidence="1" id="KW-0539">Nucleus</keyword>
<feature type="domain" description="Xylanolytic transcriptional activator regulatory" evidence="3">
    <location>
        <begin position="167"/>
        <end position="239"/>
    </location>
</feature>
<dbReference type="Pfam" id="PF04082">
    <property type="entry name" value="Fungal_trans"/>
    <property type="match status" value="1"/>
</dbReference>
<protein>
    <recommendedName>
        <fullName evidence="3">Xylanolytic transcriptional activator regulatory domain-containing protein</fullName>
    </recommendedName>
</protein>
<dbReference type="OrthoDB" id="5041285at2759"/>